<sequence>MRLQHIQFKNINQFKNLSIDLSDSTSSAMTVILGEQDSGKTSILKNIFHILSWFSGRYKDLRTAGIVIADNDMYDDSLYASIQVEVSYPKELGTLLEDAGAQPDIDGLCQWQLIKTKSTALGIGLSRPETAQLEKLVTRYQKQSIQDPLFSIPCIAYYPVERFVHEANIQNKNAATNLGSLHHAYDLTSLSFTMFSKFFDWYREVYDLENAQTAQLLKQYLDPDQRFQGYDQMNELFAGLEQAYRLSPQRCLNSLNSAIHMVLPEMGELFIEFQPRLRLMINFNGQKIPFMQLSQSYRIWVALVGDLVRRACLLNPQSLYPCMETDGIVLIDEVDALLDQAHRHSILTRLQRAFPRMQFIVSALNSDIVEQNNEVACYQLLDQQLFKLDFAEHQQKLQSIYQGLEIETQIESLPQETTHSETGPALSSLEDIISLAEQLNENERAQLLEHVKKITP</sequence>
<evidence type="ECO:0000313" key="3">
    <source>
        <dbReference type="Proteomes" id="UP000219042"/>
    </source>
</evidence>
<dbReference type="InterPro" id="IPR038729">
    <property type="entry name" value="Rad50/SbcC_AAA"/>
</dbReference>
<dbReference type="PANTHER" id="PTHR32182">
    <property type="entry name" value="DNA REPLICATION AND REPAIR PROTEIN RECF"/>
    <property type="match status" value="1"/>
</dbReference>
<accession>A0A240E5B0</accession>
<evidence type="ECO:0000313" key="2">
    <source>
        <dbReference type="EMBL" id="SNX43050.1"/>
    </source>
</evidence>
<dbReference type="GO" id="GO:0016887">
    <property type="term" value="F:ATP hydrolysis activity"/>
    <property type="evidence" value="ECO:0007669"/>
    <property type="project" value="InterPro"/>
</dbReference>
<keyword evidence="2" id="KW-0067">ATP-binding</keyword>
<dbReference type="GO" id="GO:0006302">
    <property type="term" value="P:double-strand break repair"/>
    <property type="evidence" value="ECO:0007669"/>
    <property type="project" value="InterPro"/>
</dbReference>
<dbReference type="RefSeq" id="WP_097077392.1">
    <property type="nucleotide sequence ID" value="NZ_BAABHT010000020.1"/>
</dbReference>
<name>A0A240E5B0_9GAMM</name>
<proteinExistence type="predicted"/>
<gene>
    <name evidence="2" type="ORF">SAMN05421731_10184</name>
</gene>
<keyword evidence="2" id="KW-0547">Nucleotide-binding</keyword>
<dbReference type="GO" id="GO:0005524">
    <property type="term" value="F:ATP binding"/>
    <property type="evidence" value="ECO:0007669"/>
    <property type="project" value="UniProtKB-KW"/>
</dbReference>
<dbReference type="PANTHER" id="PTHR32182:SF23">
    <property type="entry name" value="ATP BINDING PROTEIN"/>
    <property type="match status" value="1"/>
</dbReference>
<keyword evidence="3" id="KW-1185">Reference proteome</keyword>
<dbReference type="Proteomes" id="UP000219042">
    <property type="component" value="Unassembled WGS sequence"/>
</dbReference>
<evidence type="ECO:0000259" key="1">
    <source>
        <dbReference type="Pfam" id="PF13476"/>
    </source>
</evidence>
<dbReference type="InterPro" id="IPR027417">
    <property type="entry name" value="P-loop_NTPase"/>
</dbReference>
<dbReference type="OrthoDB" id="9815944at2"/>
<feature type="domain" description="Rad50/SbcC-type AAA" evidence="1">
    <location>
        <begin position="6"/>
        <end position="191"/>
    </location>
</feature>
<dbReference type="SUPFAM" id="SSF52540">
    <property type="entry name" value="P-loop containing nucleoside triphosphate hydrolases"/>
    <property type="match status" value="1"/>
</dbReference>
<dbReference type="Gene3D" id="3.40.50.300">
    <property type="entry name" value="P-loop containing nucleotide triphosphate hydrolases"/>
    <property type="match status" value="1"/>
</dbReference>
<dbReference type="EMBL" id="OANT01000001">
    <property type="protein sequence ID" value="SNX43050.1"/>
    <property type="molecule type" value="Genomic_DNA"/>
</dbReference>
<dbReference type="Pfam" id="PF13476">
    <property type="entry name" value="AAA_23"/>
    <property type="match status" value="1"/>
</dbReference>
<dbReference type="GO" id="GO:0000731">
    <property type="term" value="P:DNA synthesis involved in DNA repair"/>
    <property type="evidence" value="ECO:0007669"/>
    <property type="project" value="TreeGrafter"/>
</dbReference>
<dbReference type="AlphaFoldDB" id="A0A240E5B0"/>
<organism evidence="2 3">
    <name type="scientific">Acinetobacter puyangensis</name>
    <dbReference type="NCBI Taxonomy" id="1096779"/>
    <lineage>
        <taxon>Bacteria</taxon>
        <taxon>Pseudomonadati</taxon>
        <taxon>Pseudomonadota</taxon>
        <taxon>Gammaproteobacteria</taxon>
        <taxon>Moraxellales</taxon>
        <taxon>Moraxellaceae</taxon>
        <taxon>Acinetobacter</taxon>
    </lineage>
</organism>
<protein>
    <submittedName>
        <fullName evidence="2">Predicted ATP-binding protein involved in virulence</fullName>
    </submittedName>
</protein>
<reference evidence="3" key="1">
    <citation type="submission" date="2016-09" db="EMBL/GenBank/DDBJ databases">
        <authorList>
            <person name="Varghese N."/>
            <person name="Submissions S."/>
        </authorList>
    </citation>
    <scope>NUCLEOTIDE SEQUENCE [LARGE SCALE GENOMIC DNA]</scope>
    <source>
        <strain evidence="3">ANC 4466</strain>
    </source>
</reference>